<keyword evidence="1" id="KW-0812">Transmembrane</keyword>
<evidence type="ECO:0000256" key="1">
    <source>
        <dbReference type="SAM" id="Phobius"/>
    </source>
</evidence>
<dbReference type="RefSeq" id="WP_096802513.1">
    <property type="nucleotide sequence ID" value="NZ_CP023563.1"/>
</dbReference>
<organism evidence="2 3">
    <name type="scientific">Brachybacterium vulturis</name>
    <dbReference type="NCBI Taxonomy" id="2017484"/>
    <lineage>
        <taxon>Bacteria</taxon>
        <taxon>Bacillati</taxon>
        <taxon>Actinomycetota</taxon>
        <taxon>Actinomycetes</taxon>
        <taxon>Micrococcales</taxon>
        <taxon>Dermabacteraceae</taxon>
        <taxon>Brachybacterium</taxon>
    </lineage>
</organism>
<sequence>MTSGTERDGPPGASLVAIFVLELIDPDIGIWVLIALAAFGSVILSGYLVSTSQRDKRELEALRGH</sequence>
<gene>
    <name evidence="2" type="ORF">CFK38_07505</name>
</gene>
<keyword evidence="1" id="KW-1133">Transmembrane helix</keyword>
<dbReference type="Proteomes" id="UP000218165">
    <property type="component" value="Chromosome"/>
</dbReference>
<dbReference type="EMBL" id="CP023563">
    <property type="protein sequence ID" value="ATG51386.1"/>
    <property type="molecule type" value="Genomic_DNA"/>
</dbReference>
<keyword evidence="1" id="KW-0472">Membrane</keyword>
<accession>A0A291GMX4</accession>
<name>A0A291GMX4_9MICO</name>
<evidence type="ECO:0000313" key="2">
    <source>
        <dbReference type="EMBL" id="ATG51386.1"/>
    </source>
</evidence>
<feature type="transmembrane region" description="Helical" evidence="1">
    <location>
        <begin position="28"/>
        <end position="49"/>
    </location>
</feature>
<dbReference type="KEGG" id="brz:CFK38_07505"/>
<dbReference type="AlphaFoldDB" id="A0A291GMX4"/>
<evidence type="ECO:0000313" key="3">
    <source>
        <dbReference type="Proteomes" id="UP000218165"/>
    </source>
</evidence>
<protein>
    <submittedName>
        <fullName evidence="2">Uncharacterized protein</fullName>
    </submittedName>
</protein>
<dbReference type="OrthoDB" id="5072458at2"/>
<reference evidence="3" key="1">
    <citation type="submission" date="2017-09" db="EMBL/GenBank/DDBJ databases">
        <title>Brachybacterium sp. VM2412.</title>
        <authorList>
            <person name="Tak E.J."/>
            <person name="Bae J.-W."/>
        </authorList>
    </citation>
    <scope>NUCLEOTIDE SEQUENCE [LARGE SCALE GENOMIC DNA]</scope>
    <source>
        <strain evidence="3">VM2412</strain>
    </source>
</reference>
<proteinExistence type="predicted"/>
<keyword evidence="3" id="KW-1185">Reference proteome</keyword>